<comment type="caution">
    <text evidence="1">The sequence shown here is derived from an EMBL/GenBank/DDBJ whole genome shotgun (WGS) entry which is preliminary data.</text>
</comment>
<proteinExistence type="predicted"/>
<keyword evidence="2" id="KW-1185">Reference proteome</keyword>
<sequence length="171" mass="19818">MNSEIEKHDLHFDMQAIIMERFVRAQLVISNSNLQPQICHGPHLNHFHQQTWANDGTACNARFSTKAVLVRGATCYHVGLEESIELNVLAVLVSVLFQRDKQYMRYALVNRTTFQQRAKSNHYQILLSLQCCRAVLDCYFLFSLLSLLPTDCRNEELSCNPWLRICSVRNM</sequence>
<reference evidence="1 2" key="1">
    <citation type="submission" date="2012-05" db="EMBL/GenBank/DDBJ databases">
        <title>Recombination and specialization in a pathogen metapopulation.</title>
        <authorList>
            <person name="Gardiner A."/>
            <person name="Kemen E."/>
            <person name="Schultz-Larsen T."/>
            <person name="MacLean D."/>
            <person name="Van Oosterhout C."/>
            <person name="Jones J.D.G."/>
        </authorList>
    </citation>
    <scope>NUCLEOTIDE SEQUENCE [LARGE SCALE GENOMIC DNA]</scope>
    <source>
        <strain evidence="1 2">Ac Nc2</strain>
    </source>
</reference>
<protein>
    <submittedName>
        <fullName evidence="1">Uncharacterized protein</fullName>
    </submittedName>
</protein>
<dbReference type="Proteomes" id="UP000053237">
    <property type="component" value="Unassembled WGS sequence"/>
</dbReference>
<dbReference type="AlphaFoldDB" id="A0A024GU04"/>
<name>A0A024GU04_9STRA</name>
<evidence type="ECO:0000313" key="1">
    <source>
        <dbReference type="EMBL" id="CCI49834.1"/>
    </source>
</evidence>
<evidence type="ECO:0000313" key="2">
    <source>
        <dbReference type="Proteomes" id="UP000053237"/>
    </source>
</evidence>
<gene>
    <name evidence="1" type="ORF">BN9_112870</name>
</gene>
<dbReference type="InParanoid" id="A0A024GU04"/>
<dbReference type="EMBL" id="CAIX01000349">
    <property type="protein sequence ID" value="CCI49834.1"/>
    <property type="molecule type" value="Genomic_DNA"/>
</dbReference>
<organism evidence="1 2">
    <name type="scientific">Albugo candida</name>
    <dbReference type="NCBI Taxonomy" id="65357"/>
    <lineage>
        <taxon>Eukaryota</taxon>
        <taxon>Sar</taxon>
        <taxon>Stramenopiles</taxon>
        <taxon>Oomycota</taxon>
        <taxon>Peronosporomycetes</taxon>
        <taxon>Albuginales</taxon>
        <taxon>Albuginaceae</taxon>
        <taxon>Albugo</taxon>
    </lineage>
</organism>
<accession>A0A024GU04</accession>